<dbReference type="FunFam" id="3.30.1610.10:FF:000003">
    <property type="entry name" value="Nucleoporin SONB, putative"/>
    <property type="match status" value="1"/>
</dbReference>
<dbReference type="InterPro" id="IPR007230">
    <property type="entry name" value="Nup98_auto-Pept-S59_dom"/>
</dbReference>
<evidence type="ECO:0000256" key="4">
    <source>
        <dbReference type="ARBA" id="ARBA00022737"/>
    </source>
</evidence>
<feature type="compositionally biased region" description="Low complexity" evidence="10">
    <location>
        <begin position="338"/>
        <end position="350"/>
    </location>
</feature>
<dbReference type="InterPro" id="IPR037665">
    <property type="entry name" value="Nucleoporin_S59-like"/>
</dbReference>
<dbReference type="AlphaFoldDB" id="A0A067QAZ9"/>
<feature type="compositionally biased region" description="Low complexity" evidence="10">
    <location>
        <begin position="438"/>
        <end position="457"/>
    </location>
</feature>
<feature type="compositionally biased region" description="Low complexity" evidence="10">
    <location>
        <begin position="358"/>
        <end position="373"/>
    </location>
</feature>
<dbReference type="HOGENOM" id="CLU_012204_1_0_1"/>
<dbReference type="Pfam" id="PF04096">
    <property type="entry name" value="Nucleoporin2"/>
    <property type="match status" value="1"/>
</dbReference>
<dbReference type="EMBL" id="KL197709">
    <property type="protein sequence ID" value="KDQ64139.1"/>
    <property type="molecule type" value="Genomic_DNA"/>
</dbReference>
<feature type="compositionally biased region" description="Low complexity" evidence="10">
    <location>
        <begin position="381"/>
        <end position="391"/>
    </location>
</feature>
<dbReference type="InterPro" id="IPR036903">
    <property type="entry name" value="Nup98_auto-Pept-S59_dom_sf"/>
</dbReference>
<keyword evidence="7" id="KW-0811">Translocation</keyword>
<feature type="compositionally biased region" description="Low complexity" evidence="10">
    <location>
        <begin position="466"/>
        <end position="498"/>
    </location>
</feature>
<dbReference type="GO" id="GO:0044614">
    <property type="term" value="C:nuclear pore cytoplasmic filaments"/>
    <property type="evidence" value="ECO:0007669"/>
    <property type="project" value="TreeGrafter"/>
</dbReference>
<dbReference type="GO" id="GO:0008139">
    <property type="term" value="F:nuclear localization sequence binding"/>
    <property type="evidence" value="ECO:0007669"/>
    <property type="project" value="TreeGrafter"/>
</dbReference>
<dbReference type="GO" id="GO:0017056">
    <property type="term" value="F:structural constituent of nuclear pore"/>
    <property type="evidence" value="ECO:0007669"/>
    <property type="project" value="InterPro"/>
</dbReference>
<dbReference type="GO" id="GO:0006405">
    <property type="term" value="P:RNA export from nucleus"/>
    <property type="evidence" value="ECO:0007669"/>
    <property type="project" value="TreeGrafter"/>
</dbReference>
<feature type="compositionally biased region" description="Polar residues" evidence="10">
    <location>
        <begin position="1"/>
        <end position="12"/>
    </location>
</feature>
<comment type="similarity">
    <text evidence="2">Belongs to the nucleoporin GLFG family.</text>
</comment>
<dbReference type="GO" id="GO:0000973">
    <property type="term" value="P:post-transcriptional tethering of RNA polymerase II gene DNA at nuclear periphery"/>
    <property type="evidence" value="ECO:0007669"/>
    <property type="project" value="TreeGrafter"/>
</dbReference>
<feature type="domain" description="Peptidase S59" evidence="11">
    <location>
        <begin position="866"/>
        <end position="1011"/>
    </location>
</feature>
<keyword evidence="3" id="KW-0813">Transport</keyword>
<feature type="compositionally biased region" description="Low complexity" evidence="10">
    <location>
        <begin position="44"/>
        <end position="67"/>
    </location>
</feature>
<name>A0A067QAZ9_9AGAM</name>
<dbReference type="SUPFAM" id="SSF82215">
    <property type="entry name" value="C-terminal autoproteolytic domain of nucleoporin nup98"/>
    <property type="match status" value="1"/>
</dbReference>
<evidence type="ECO:0000256" key="1">
    <source>
        <dbReference type="ARBA" id="ARBA00004567"/>
    </source>
</evidence>
<reference evidence="13" key="1">
    <citation type="journal article" date="2014" name="Proc. Natl. Acad. Sci. U.S.A.">
        <title>Extensive sampling of basidiomycete genomes demonstrates inadequacy of the white-rot/brown-rot paradigm for wood decay fungi.</title>
        <authorList>
            <person name="Riley R."/>
            <person name="Salamov A.A."/>
            <person name="Brown D.W."/>
            <person name="Nagy L.G."/>
            <person name="Floudas D."/>
            <person name="Held B.W."/>
            <person name="Levasseur A."/>
            <person name="Lombard V."/>
            <person name="Morin E."/>
            <person name="Otillar R."/>
            <person name="Lindquist E.A."/>
            <person name="Sun H."/>
            <person name="LaButti K.M."/>
            <person name="Schmutz J."/>
            <person name="Jabbour D."/>
            <person name="Luo H."/>
            <person name="Baker S.E."/>
            <person name="Pisabarro A.G."/>
            <person name="Walton J.D."/>
            <person name="Blanchette R.A."/>
            <person name="Henrissat B."/>
            <person name="Martin F."/>
            <person name="Cullen D."/>
            <person name="Hibbett D.S."/>
            <person name="Grigoriev I.V."/>
        </authorList>
    </citation>
    <scope>NUCLEOTIDE SEQUENCE [LARGE SCALE GENOMIC DNA]</scope>
    <source>
        <strain evidence="13">MUCL 33604</strain>
    </source>
</reference>
<dbReference type="OrthoDB" id="3797628at2759"/>
<proteinExistence type="inferred from homology"/>
<gene>
    <name evidence="12" type="ORF">JAAARDRAFT_144613</name>
</gene>
<feature type="region of interest" description="Disordered" evidence="10">
    <location>
        <begin position="1"/>
        <end position="123"/>
    </location>
</feature>
<feature type="compositionally biased region" description="Low complexity" evidence="10">
    <location>
        <begin position="247"/>
        <end position="272"/>
    </location>
</feature>
<feature type="compositionally biased region" description="Gly residues" evidence="10">
    <location>
        <begin position="581"/>
        <end position="590"/>
    </location>
</feature>
<dbReference type="Pfam" id="PF21240">
    <property type="entry name" value="Nup98_GLEBS"/>
    <property type="match status" value="1"/>
</dbReference>
<organism evidence="12 13">
    <name type="scientific">Jaapia argillacea MUCL 33604</name>
    <dbReference type="NCBI Taxonomy" id="933084"/>
    <lineage>
        <taxon>Eukaryota</taxon>
        <taxon>Fungi</taxon>
        <taxon>Dikarya</taxon>
        <taxon>Basidiomycota</taxon>
        <taxon>Agaricomycotina</taxon>
        <taxon>Agaricomycetes</taxon>
        <taxon>Agaricomycetidae</taxon>
        <taxon>Jaapiales</taxon>
        <taxon>Jaapiaceae</taxon>
        <taxon>Jaapia</taxon>
    </lineage>
</organism>
<dbReference type="GO" id="GO:0051028">
    <property type="term" value="P:mRNA transport"/>
    <property type="evidence" value="ECO:0007669"/>
    <property type="project" value="UniProtKB-KW"/>
</dbReference>
<dbReference type="GO" id="GO:0006606">
    <property type="term" value="P:protein import into nucleus"/>
    <property type="evidence" value="ECO:0007669"/>
    <property type="project" value="TreeGrafter"/>
</dbReference>
<keyword evidence="9" id="KW-0539">Nucleus</keyword>
<keyword evidence="6" id="KW-0653">Protein transport</keyword>
<keyword evidence="4" id="KW-0677">Repeat</keyword>
<evidence type="ECO:0000256" key="3">
    <source>
        <dbReference type="ARBA" id="ARBA00022448"/>
    </source>
</evidence>
<dbReference type="PROSITE" id="PS51434">
    <property type="entry name" value="NUP_C"/>
    <property type="match status" value="1"/>
</dbReference>
<feature type="compositionally biased region" description="Low complexity" evidence="10">
    <location>
        <begin position="285"/>
        <end position="305"/>
    </location>
</feature>
<dbReference type="GO" id="GO:0034398">
    <property type="term" value="P:telomere tethering at nuclear periphery"/>
    <property type="evidence" value="ECO:0007669"/>
    <property type="project" value="TreeGrafter"/>
</dbReference>
<evidence type="ECO:0000256" key="7">
    <source>
        <dbReference type="ARBA" id="ARBA00023010"/>
    </source>
</evidence>
<keyword evidence="13" id="KW-1185">Reference proteome</keyword>
<evidence type="ECO:0000256" key="8">
    <source>
        <dbReference type="ARBA" id="ARBA00023132"/>
    </source>
</evidence>
<feature type="compositionally biased region" description="Gly residues" evidence="10">
    <location>
        <begin position="114"/>
        <end position="123"/>
    </location>
</feature>
<dbReference type="PANTHER" id="PTHR23198:SF6">
    <property type="entry name" value="NUCLEAR PORE COMPLEX PROTEIN NUP98-NUP96"/>
    <property type="match status" value="1"/>
</dbReference>
<feature type="compositionally biased region" description="Polar residues" evidence="10">
    <location>
        <begin position="398"/>
        <end position="416"/>
    </location>
</feature>
<feature type="compositionally biased region" description="Polar residues" evidence="10">
    <location>
        <begin position="549"/>
        <end position="566"/>
    </location>
</feature>
<accession>A0A067QAZ9</accession>
<dbReference type="FunFam" id="1.10.10.2360:FF:000001">
    <property type="entry name" value="Nuclear pore complex protein Nup98-Nup96"/>
    <property type="match status" value="1"/>
</dbReference>
<evidence type="ECO:0000313" key="12">
    <source>
        <dbReference type="EMBL" id="KDQ64139.1"/>
    </source>
</evidence>
<sequence>MFGSNSVTSSWANPQPNQQQQQPQQGGSVFGQPSAFGGTGGTAFGAFGQAGQQQTQPQQQQPQQPAANPMFGSFGGGTTNPSGAGTSTFGSFGSTPAAPSAGTGLFGTAPKPPGGFGAFGGGGTSTFGGSGTGAFGTTGTTGTAPSVFGQTGTSTGSTFGGGGGLFNKPATTFGANGGANAAGNYETVAPVTTGTANPAYNVFTEKDSANAAVTLQYQAITCMPAYRGNSFEELRVQDYAQGRKTASTSAFGGTTFGAPTPTTTGTGLFGQPPQQPAGGLGSAFGLGQQQQQQPAPSAFGASTTGTGTGTGLFGSFGQTQPQQQQQPQQTSAFGTFSQPQQQQQQQPATGGLFGTGAFGQQTQQQQKPAAFSAFGGGTGAFGQTSQQQQPAQGGGLFSQPQQGTSAFNPLGQSTAPKPSIFGTPAQTTQPATNFGLFGQQQQGQQQQQQQGQQQPAGGLFGGSLFGGQQQQQQQPAQPTGGLFSTQPQQQQQQQQPQQPGGGLFGGNLFSQQQPAQQQQQPQQSAFNLFGGPKPATTTTAPSGGLFGNFGQSSTNTAPAQQTSNLFGSTTGLGQQQQQPATGGGMFGGSMFGKPAGAPALGASTSQGGLGGFGGGSSMFGGSTLGTSSMGAPANQTLMASIDQPISANLPIFSMLPPGPGPRATVDPPPKKKPSLFADVPTRPPGPPVLKPQGKYAPGASRLRGFGQDGSGSGSGLFSSGRSGVLSLTRANVEGLNSLTNGNEVLGMSMGGGRASPALGSGGKQSVKKLILDKKVEPSDFFGKSGMGSPGSPKIAFNPALSVAAREKEAAAGIITVPASSHPRITAESPTPKSSRFPASAKDSHTASKGKAPAKGGEEPDEEELQEGDYFVKPDLRTLVHMGYEELSAMKGLVVGRVGYGQITFLEPVDLTGLAKLGALLGEVVRFDDKECSVYPDSDEVDKPAPGSGLNVPARIELVRCWALDKATREPIKDEKHPMAVKHLKRLQKMKETHFVSFDIQEGKWVFTVDRF</sequence>
<feature type="compositionally biased region" description="Low complexity" evidence="10">
    <location>
        <begin position="506"/>
        <end position="543"/>
    </location>
</feature>
<feature type="compositionally biased region" description="Low complexity" evidence="10">
    <location>
        <begin position="315"/>
        <end position="330"/>
    </location>
</feature>
<comment type="subcellular location">
    <subcellularLocation>
        <location evidence="1">Nucleus</location>
        <location evidence="1">Nuclear pore complex</location>
    </subcellularLocation>
</comment>
<dbReference type="STRING" id="933084.A0A067QAZ9"/>
<evidence type="ECO:0000256" key="2">
    <source>
        <dbReference type="ARBA" id="ARBA00008926"/>
    </source>
</evidence>
<feature type="region of interest" description="Disordered" evidence="10">
    <location>
        <begin position="657"/>
        <end position="717"/>
    </location>
</feature>
<dbReference type="InParanoid" id="A0A067QAZ9"/>
<protein>
    <recommendedName>
        <fullName evidence="11">Peptidase S59 domain-containing protein</fullName>
    </recommendedName>
</protein>
<evidence type="ECO:0000256" key="10">
    <source>
        <dbReference type="SAM" id="MobiDB-lite"/>
    </source>
</evidence>
<dbReference type="GO" id="GO:0003723">
    <property type="term" value="F:RNA binding"/>
    <property type="evidence" value="ECO:0007669"/>
    <property type="project" value="TreeGrafter"/>
</dbReference>
<evidence type="ECO:0000256" key="9">
    <source>
        <dbReference type="ARBA" id="ARBA00023242"/>
    </source>
</evidence>
<evidence type="ECO:0000256" key="5">
    <source>
        <dbReference type="ARBA" id="ARBA00022816"/>
    </source>
</evidence>
<feature type="compositionally biased region" description="Low complexity" evidence="10">
    <location>
        <begin position="13"/>
        <end position="25"/>
    </location>
</feature>
<evidence type="ECO:0000259" key="11">
    <source>
        <dbReference type="PROSITE" id="PS51434"/>
    </source>
</evidence>
<keyword evidence="5" id="KW-0509">mRNA transport</keyword>
<dbReference type="Proteomes" id="UP000027265">
    <property type="component" value="Unassembled WGS sequence"/>
</dbReference>
<evidence type="ECO:0000256" key="6">
    <source>
        <dbReference type="ARBA" id="ARBA00022927"/>
    </source>
</evidence>
<feature type="compositionally biased region" description="Low complexity" evidence="10">
    <location>
        <begin position="567"/>
        <end position="580"/>
    </location>
</feature>
<dbReference type="PANTHER" id="PTHR23198">
    <property type="entry name" value="NUCLEOPORIN"/>
    <property type="match status" value="1"/>
</dbReference>
<evidence type="ECO:0000313" key="13">
    <source>
        <dbReference type="Proteomes" id="UP000027265"/>
    </source>
</evidence>
<dbReference type="Gene3D" id="1.10.10.2360">
    <property type="match status" value="1"/>
</dbReference>
<feature type="region of interest" description="Disordered" evidence="10">
    <location>
        <begin position="247"/>
        <end position="590"/>
    </location>
</feature>
<keyword evidence="8" id="KW-0906">Nuclear pore complex</keyword>
<feature type="compositionally biased region" description="Low complexity" evidence="10">
    <location>
        <begin position="81"/>
        <end position="97"/>
    </location>
</feature>
<dbReference type="Gene3D" id="3.30.1610.10">
    <property type="entry name" value="Peptidase S59, nucleoporin"/>
    <property type="match status" value="1"/>
</dbReference>
<feature type="region of interest" description="Disordered" evidence="10">
    <location>
        <begin position="814"/>
        <end position="867"/>
    </location>
</feature>